<comment type="caution">
    <text evidence="1">The sequence shown here is derived from an EMBL/GenBank/DDBJ whole genome shotgun (WGS) entry which is preliminary data.</text>
</comment>
<gene>
    <name evidence="1" type="ORF">A9Q84_06445</name>
</gene>
<dbReference type="EMBL" id="MAAO01000005">
    <property type="protein sequence ID" value="OUR97834.1"/>
    <property type="molecule type" value="Genomic_DNA"/>
</dbReference>
<evidence type="ECO:0000313" key="1">
    <source>
        <dbReference type="EMBL" id="OUR97834.1"/>
    </source>
</evidence>
<dbReference type="Pfam" id="PF04315">
    <property type="entry name" value="EpmC"/>
    <property type="match status" value="1"/>
</dbReference>
<dbReference type="InterPro" id="IPR007411">
    <property type="entry name" value="EpmC"/>
</dbReference>
<sequence length="163" mass="19246">MNFKIEDIQSIFHQTFRESYKTELIFGADEPFYKAAKRENEEHKLICRSDFFASALHEISHWCVAGNERRKEDDFGYWYNPDGRDLDQQKIFENVEVKPQALEKAFSEACNYPFKVSVDNLSLSDYDSSPFAEKVIEKLTYYRENGFPKRATLFISALEEFYS</sequence>
<dbReference type="AlphaFoldDB" id="A0A1Y5FDP9"/>
<accession>A0A1Y5FDP9</accession>
<dbReference type="Proteomes" id="UP000196531">
    <property type="component" value="Unassembled WGS sequence"/>
</dbReference>
<organism evidence="1 2">
    <name type="scientific">Halobacteriovorax marinus</name>
    <dbReference type="NCBI Taxonomy" id="97084"/>
    <lineage>
        <taxon>Bacteria</taxon>
        <taxon>Pseudomonadati</taxon>
        <taxon>Bdellovibrionota</taxon>
        <taxon>Bacteriovoracia</taxon>
        <taxon>Bacteriovoracales</taxon>
        <taxon>Halobacteriovoraceae</taxon>
        <taxon>Halobacteriovorax</taxon>
    </lineage>
</organism>
<evidence type="ECO:0008006" key="3">
    <source>
        <dbReference type="Google" id="ProtNLM"/>
    </source>
</evidence>
<name>A0A1Y5FDP9_9BACT</name>
<protein>
    <recommendedName>
        <fullName evidence="3">Elongation factor P hydroxylase</fullName>
    </recommendedName>
</protein>
<evidence type="ECO:0000313" key="2">
    <source>
        <dbReference type="Proteomes" id="UP000196531"/>
    </source>
</evidence>
<reference evidence="2" key="1">
    <citation type="journal article" date="2017" name="Proc. Natl. Acad. Sci. U.S.A.">
        <title>Simulation of Deepwater Horizon oil plume reveals substrate specialization within a complex community of hydrocarbon-degraders.</title>
        <authorList>
            <person name="Hu P."/>
            <person name="Dubinsky E.A."/>
            <person name="Probst A.J."/>
            <person name="Wang J."/>
            <person name="Sieber C.M.K."/>
            <person name="Tom L.M."/>
            <person name="Gardinali P."/>
            <person name="Banfield J.F."/>
            <person name="Atlas R.M."/>
            <person name="Andersen G.L."/>
        </authorList>
    </citation>
    <scope>NUCLEOTIDE SEQUENCE [LARGE SCALE GENOMIC DNA]</scope>
</reference>
<proteinExistence type="predicted"/>